<dbReference type="RefSeq" id="WP_021394603.1">
    <property type="nucleotide sequence ID" value="NZ_CAADAQ010000012.1"/>
</dbReference>
<dbReference type="AlphaFoldDB" id="A0A9X8WRV4"/>
<comment type="caution">
    <text evidence="1">The sequence shown here is derived from an EMBL/GenBank/DDBJ whole genome shotgun (WGS) entry which is preliminary data.</text>
</comment>
<sequence>MENFKKDFVKSMGIIKSSEIFQGNILEKNEQRLEMIEYTKRDINLLTKIKHLFENINECNLQDAQYIIENELFYERVSIHTINKYINKFGDINDFKYAYRLKAKNGFRRTMDYLVRKKH</sequence>
<name>A0A9X8WRV4_CLODI</name>
<dbReference type="Proteomes" id="UP000189137">
    <property type="component" value="Unassembled WGS sequence"/>
</dbReference>
<organism evidence="1 2">
    <name type="scientific">Clostridioides difficile</name>
    <name type="common">Peptoclostridium difficile</name>
    <dbReference type="NCBI Taxonomy" id="1496"/>
    <lineage>
        <taxon>Bacteria</taxon>
        <taxon>Bacillati</taxon>
        <taxon>Bacillota</taxon>
        <taxon>Clostridia</taxon>
        <taxon>Peptostreptococcales</taxon>
        <taxon>Peptostreptococcaceae</taxon>
        <taxon>Clostridioides</taxon>
    </lineage>
</organism>
<protein>
    <submittedName>
        <fullName evidence="1">Uncharacterized protein</fullName>
    </submittedName>
</protein>
<dbReference type="EMBL" id="FUPS01000014">
    <property type="protein sequence ID" value="SJT01063.1"/>
    <property type="molecule type" value="Genomic_DNA"/>
</dbReference>
<evidence type="ECO:0000313" key="2">
    <source>
        <dbReference type="Proteomes" id="UP000189137"/>
    </source>
</evidence>
<accession>A0A9X8WRV4</accession>
<proteinExistence type="predicted"/>
<reference evidence="1 2" key="1">
    <citation type="submission" date="2017-02" db="EMBL/GenBank/DDBJ databases">
        <authorList>
            <consortium name="Pathogen Informatics"/>
        </authorList>
    </citation>
    <scope>NUCLEOTIDE SEQUENCE [LARGE SCALE GENOMIC DNA]</scope>
    <source>
        <strain evidence="1 2">VRECD0157</strain>
    </source>
</reference>
<evidence type="ECO:0000313" key="1">
    <source>
        <dbReference type="EMBL" id="SJT01063.1"/>
    </source>
</evidence>
<gene>
    <name evidence="1" type="ORF">SAMEA3375112_03422</name>
</gene>